<dbReference type="Pfam" id="PF04754">
    <property type="entry name" value="Transposase_31"/>
    <property type="match status" value="1"/>
</dbReference>
<organism evidence="3 4">
    <name type="scientific">Thiohalocapsa halophila</name>
    <dbReference type="NCBI Taxonomy" id="69359"/>
    <lineage>
        <taxon>Bacteria</taxon>
        <taxon>Pseudomonadati</taxon>
        <taxon>Pseudomonadota</taxon>
        <taxon>Gammaproteobacteria</taxon>
        <taxon>Chromatiales</taxon>
        <taxon>Chromatiaceae</taxon>
        <taxon>Thiohalocapsa</taxon>
    </lineage>
</organism>
<dbReference type="InterPro" id="IPR051699">
    <property type="entry name" value="Rpn/YhgA-like_nuclease"/>
</dbReference>
<dbReference type="EMBL" id="NRRV01000075">
    <property type="protein sequence ID" value="MBK1633273.1"/>
    <property type="molecule type" value="Genomic_DNA"/>
</dbReference>
<evidence type="ECO:0000313" key="4">
    <source>
        <dbReference type="Proteomes" id="UP000748752"/>
    </source>
</evidence>
<keyword evidence="4" id="KW-1185">Reference proteome</keyword>
<dbReference type="InterPro" id="IPR006842">
    <property type="entry name" value="Transposase_31"/>
</dbReference>
<evidence type="ECO:0000259" key="2">
    <source>
        <dbReference type="Pfam" id="PF04754"/>
    </source>
</evidence>
<evidence type="ECO:0000256" key="1">
    <source>
        <dbReference type="SAM" id="MobiDB-lite"/>
    </source>
</evidence>
<feature type="region of interest" description="Disordered" evidence="1">
    <location>
        <begin position="1"/>
        <end position="21"/>
    </location>
</feature>
<sequence length="359" mass="40773">MAHRRAPPPGGPSPASSPRLGASGLRSGRLRLDFRSMDDVATPHDTYFRESFSRREVALDFLRAQLPAGLLAELALDSLTIAKDSYVSRELRASFSDLVYRVRHVGGELSIYLLFEHKAVAEYWTLLQLHRYIGAEGEQYRKQHPQARTLPPVYPLVIYHGKRQWKAPASFHDIVAPLPAALEPFVPSFTYQLVDLSERTDAEIKGAVLARLVQLALRWIYSDKPTERLRELLELIEQIEDRQTAVEILESLLRYYVQGTGRLDEPEVRQLLQQTSTGDPIMQTFIDRYIDQGREQGREQGRQQGRQQGEAAVLLHLIERKFGTPSQAVRERVAAADSDTLLTWSERILTAESVEAVLH</sequence>
<gene>
    <name evidence="3" type="ORF">CKO31_21460</name>
</gene>
<name>A0ABS1CMU8_9GAMM</name>
<feature type="domain" description="Transposase (putative) YhgA-like" evidence="2">
    <location>
        <begin position="42"/>
        <end position="243"/>
    </location>
</feature>
<dbReference type="Proteomes" id="UP000748752">
    <property type="component" value="Unassembled WGS sequence"/>
</dbReference>
<comment type="caution">
    <text evidence="3">The sequence shown here is derived from an EMBL/GenBank/DDBJ whole genome shotgun (WGS) entry which is preliminary data.</text>
</comment>
<proteinExistence type="predicted"/>
<accession>A0ABS1CMU8</accession>
<reference evidence="3 4" key="1">
    <citation type="journal article" date="2020" name="Microorganisms">
        <title>Osmotic Adaptation and Compatible Solute Biosynthesis of Phototrophic Bacteria as Revealed from Genome Analyses.</title>
        <authorList>
            <person name="Imhoff J.F."/>
            <person name="Rahn T."/>
            <person name="Kunzel S."/>
            <person name="Keller A."/>
            <person name="Neulinger S.C."/>
        </authorList>
    </citation>
    <scope>NUCLEOTIDE SEQUENCE [LARGE SCALE GENOMIC DNA]</scope>
    <source>
        <strain evidence="3 4">DSM 6210</strain>
    </source>
</reference>
<protein>
    <recommendedName>
        <fullName evidence="2">Transposase (putative) YhgA-like domain-containing protein</fullName>
    </recommendedName>
</protein>
<evidence type="ECO:0000313" key="3">
    <source>
        <dbReference type="EMBL" id="MBK1633273.1"/>
    </source>
</evidence>
<dbReference type="PANTHER" id="PTHR34611">
    <property type="match status" value="1"/>
</dbReference>
<dbReference type="PANTHER" id="PTHR34611:SF2">
    <property type="entry name" value="INACTIVE RECOMBINATION-PROMOTING NUCLEASE-LIKE PROTEIN RPNE-RELATED"/>
    <property type="match status" value="1"/>
</dbReference>